<dbReference type="RefSeq" id="XP_010833197.1">
    <property type="nucleotide sequence ID" value="XM_010834895.1"/>
</dbReference>
<dbReference type="Pfam" id="PF09740">
    <property type="entry name" value="DUF2043"/>
    <property type="match status" value="1"/>
</dbReference>
<dbReference type="GO" id="GO:0005694">
    <property type="term" value="C:chromosome"/>
    <property type="evidence" value="ECO:0007669"/>
    <property type="project" value="TreeGrafter"/>
</dbReference>
<feature type="non-terminal residue" evidence="4">
    <location>
        <position position="1"/>
    </location>
</feature>
<feature type="compositionally biased region" description="Basic residues" evidence="1">
    <location>
        <begin position="351"/>
        <end position="361"/>
    </location>
</feature>
<dbReference type="GO" id="GO:0009411">
    <property type="term" value="P:response to UV"/>
    <property type="evidence" value="ECO:0007669"/>
    <property type="project" value="InterPro"/>
</dbReference>
<dbReference type="GO" id="GO:0000993">
    <property type="term" value="F:RNA polymerase II complex binding"/>
    <property type="evidence" value="ECO:0007669"/>
    <property type="project" value="TreeGrafter"/>
</dbReference>
<feature type="domain" description="UV-stimulated scaffold protein A C-terminal" evidence="2">
    <location>
        <begin position="196"/>
        <end position="300"/>
    </location>
</feature>
<feature type="region of interest" description="Disordered" evidence="1">
    <location>
        <begin position="85"/>
        <end position="109"/>
    </location>
</feature>
<evidence type="ECO:0000313" key="4">
    <source>
        <dbReference type="RefSeq" id="XP_010833197.1"/>
    </source>
</evidence>
<dbReference type="PANTHER" id="PTHR28670:SF1">
    <property type="entry name" value="UV-STIMULATED SCAFFOLD PROTEIN A"/>
    <property type="match status" value="1"/>
</dbReference>
<dbReference type="InterPro" id="IPR049431">
    <property type="entry name" value="UVSSA_C"/>
</dbReference>
<dbReference type="GO" id="GO:0006283">
    <property type="term" value="P:transcription-coupled nucleotide-excision repair"/>
    <property type="evidence" value="ECO:0007669"/>
    <property type="project" value="TreeGrafter"/>
</dbReference>
<gene>
    <name evidence="4" type="primary">LOC104984927</name>
</gene>
<evidence type="ECO:0000259" key="2">
    <source>
        <dbReference type="Pfam" id="PF09740"/>
    </source>
</evidence>
<organism evidence="3 4">
    <name type="scientific">Bison bison bison</name>
    <name type="common">North American plains bison</name>
    <dbReference type="NCBI Taxonomy" id="43346"/>
    <lineage>
        <taxon>Eukaryota</taxon>
        <taxon>Metazoa</taxon>
        <taxon>Chordata</taxon>
        <taxon>Craniata</taxon>
        <taxon>Vertebrata</taxon>
        <taxon>Euteleostomi</taxon>
        <taxon>Mammalia</taxon>
        <taxon>Eutheria</taxon>
        <taxon>Laurasiatheria</taxon>
        <taxon>Artiodactyla</taxon>
        <taxon>Ruminantia</taxon>
        <taxon>Pecora</taxon>
        <taxon>Bovidae</taxon>
        <taxon>Bovinae</taxon>
        <taxon>Bison</taxon>
    </lineage>
</organism>
<reference evidence="4" key="1">
    <citation type="submission" date="2025-08" db="UniProtKB">
        <authorList>
            <consortium name="RefSeq"/>
        </authorList>
    </citation>
    <scope>IDENTIFICATION</scope>
    <source>
        <tissue evidence="4">Blood</tissue>
    </source>
</reference>
<feature type="region of interest" description="Disordered" evidence="1">
    <location>
        <begin position="339"/>
        <end position="370"/>
    </location>
</feature>
<dbReference type="KEGG" id="bbis:104984927"/>
<feature type="compositionally biased region" description="Basic and acidic residues" evidence="1">
    <location>
        <begin position="290"/>
        <end position="309"/>
    </location>
</feature>
<dbReference type="AlphaFoldDB" id="A0A6P3H2F4"/>
<dbReference type="InterPro" id="IPR018610">
    <property type="entry name" value="UVSSA"/>
</dbReference>
<sequence length="414" mass="46060">PAWVVVPKLTAFAADSLRVRENEDNSAVIRAARDALRLIQNKLLPAACSWVQLFTRAGTYGGHLEGAIHLKAELEAALKRSRELDIVPEEGRSGETAAPRDEDEDEDDFVEVPEKEGYEACVPEHLRPECGLEEGLAAPGSQARKRPGSDMEAFDPTSAAAQQQWPRPHGPPASPLSPRAPLAPEQAAWRAAEQARAPVVPFGVDLCYWGQEELMAGKILRCDSEHRFWKPCEVDAEVESASVSEALRSRRITFAGQFEPVQHRCRAPRPDGQLCARQDRLKCPFHGKIIPRDDAGRPLNAEDRAREQRQQLQRPAGRPRWGLFTDWQDPEFLRDVEAATGVDLGSSRPGGKGKGKRRKHSGLTDLKRQADTARARIAKKVFAKAAVQRVVTAMNQMDEKKHEKFANQFNYALN</sequence>
<dbReference type="OrthoDB" id="5594015at2759"/>
<evidence type="ECO:0000313" key="3">
    <source>
        <dbReference type="Proteomes" id="UP000515208"/>
    </source>
</evidence>
<evidence type="ECO:0000256" key="1">
    <source>
        <dbReference type="SAM" id="MobiDB-lite"/>
    </source>
</evidence>
<keyword evidence="3" id="KW-1185">Reference proteome</keyword>
<protein>
    <submittedName>
        <fullName evidence="4">UV-stimulated scaffold protein A</fullName>
    </submittedName>
</protein>
<dbReference type="Proteomes" id="UP000515208">
    <property type="component" value="Unplaced"/>
</dbReference>
<feature type="region of interest" description="Disordered" evidence="1">
    <location>
        <begin position="287"/>
        <end position="323"/>
    </location>
</feature>
<feature type="region of interest" description="Disordered" evidence="1">
    <location>
        <begin position="137"/>
        <end position="183"/>
    </location>
</feature>
<accession>A0A6P3H2F4</accession>
<dbReference type="PANTHER" id="PTHR28670">
    <property type="entry name" value="UV-STIMULATED SCAFFOLD PROTEIN A"/>
    <property type="match status" value="1"/>
</dbReference>
<dbReference type="GeneID" id="104984927"/>
<name>A0A6P3H2F4_BISBB</name>
<proteinExistence type="predicted"/>